<dbReference type="RefSeq" id="YP_009812858.1">
    <property type="nucleotide sequence ID" value="NC_048071.1"/>
</dbReference>
<keyword evidence="2" id="KW-1185">Reference proteome</keyword>
<name>A0A384WXW5_9CAUD</name>
<accession>A0A384WXW5</accession>
<sequence length="79" mass="8892">MLLAVLTVEDTFGLDDDAIRKDEVWCILVVGSRNHIVDIMAFVLRFDAVLFQPLLVLGLKSRAVGTHRVPPFWCPCSHD</sequence>
<organism evidence="1 2">
    <name type="scientific">Escherichia phage IMM-002</name>
    <dbReference type="NCBI Taxonomy" id="2041760"/>
    <lineage>
        <taxon>Viruses</taxon>
        <taxon>Duplodnaviria</taxon>
        <taxon>Heunggongvirae</taxon>
        <taxon>Uroviricota</taxon>
        <taxon>Caudoviricetes</taxon>
        <taxon>Autographivirales</taxon>
        <taxon>Autotranscriptaviridae</taxon>
        <taxon>Studiervirinae</taxon>
        <taxon>Kayfunavirus</taxon>
        <taxon>Kayfunavirus IMM002</taxon>
    </lineage>
</organism>
<dbReference type="Proteomes" id="UP000275089">
    <property type="component" value="Segment"/>
</dbReference>
<dbReference type="EMBL" id="MF630921">
    <property type="protein sequence ID" value="ATI16989.1"/>
    <property type="molecule type" value="Genomic_DNA"/>
</dbReference>
<reference evidence="1 2" key="1">
    <citation type="submission" date="2017-08" db="EMBL/GenBank/DDBJ databases">
        <title>Genomic analysis reveals CRISPR-Cas mediated host-pathogen interaction between enterotoxigenic Escherichia coli and phages.</title>
        <authorList>
            <person name="Chakraborty S."/>
            <person name="Begum Y.A."/>
            <person name="Qadri F."/>
            <person name="Camilli A."/>
        </authorList>
    </citation>
    <scope>NUCLEOTIDE SEQUENCE [LARGE SCALE GENOMIC DNA]</scope>
</reference>
<evidence type="ECO:0000313" key="1">
    <source>
        <dbReference type="EMBL" id="ATI16989.1"/>
    </source>
</evidence>
<proteinExistence type="predicted"/>
<dbReference type="KEGG" id="vg:55003931"/>
<dbReference type="GeneID" id="55003931"/>
<protein>
    <submittedName>
        <fullName evidence="1">Acyl carrier protein</fullName>
    </submittedName>
</protein>
<evidence type="ECO:0000313" key="2">
    <source>
        <dbReference type="Proteomes" id="UP000275089"/>
    </source>
</evidence>